<name>A0A8E2DTE4_9APHY</name>
<organism evidence="1 2">
    <name type="scientific">Obba rivulosa</name>
    <dbReference type="NCBI Taxonomy" id="1052685"/>
    <lineage>
        <taxon>Eukaryota</taxon>
        <taxon>Fungi</taxon>
        <taxon>Dikarya</taxon>
        <taxon>Basidiomycota</taxon>
        <taxon>Agaricomycotina</taxon>
        <taxon>Agaricomycetes</taxon>
        <taxon>Polyporales</taxon>
        <taxon>Gelatoporiaceae</taxon>
        <taxon>Obba</taxon>
    </lineage>
</organism>
<feature type="non-terminal residue" evidence="1">
    <location>
        <position position="1"/>
    </location>
</feature>
<keyword evidence="2" id="KW-1185">Reference proteome</keyword>
<evidence type="ECO:0000313" key="2">
    <source>
        <dbReference type="Proteomes" id="UP000250043"/>
    </source>
</evidence>
<dbReference type="AlphaFoldDB" id="A0A8E2DTE4"/>
<proteinExistence type="predicted"/>
<dbReference type="Proteomes" id="UP000250043">
    <property type="component" value="Unassembled WGS sequence"/>
</dbReference>
<protein>
    <submittedName>
        <fullName evidence="1">Uncharacterized protein</fullName>
    </submittedName>
</protein>
<sequence>MAILSNILGFSLFGLASRMGQLSIERRPFTSNPASTGLCMAVFGYAGYWAWRWDERAAVILAEKRAQLEERRAKRAAVA</sequence>
<accession>A0A8E2DTE4</accession>
<evidence type="ECO:0000313" key="1">
    <source>
        <dbReference type="EMBL" id="OCH95341.1"/>
    </source>
</evidence>
<dbReference type="OrthoDB" id="2141050at2759"/>
<reference evidence="1 2" key="1">
    <citation type="submission" date="2016-07" db="EMBL/GenBank/DDBJ databases">
        <title>Draft genome of the white-rot fungus Obba rivulosa 3A-2.</title>
        <authorList>
            <consortium name="DOE Joint Genome Institute"/>
            <person name="Miettinen O."/>
            <person name="Riley R."/>
            <person name="Acob R."/>
            <person name="Barry K."/>
            <person name="Cullen D."/>
            <person name="De Vries R."/>
            <person name="Hainaut M."/>
            <person name="Hatakka A."/>
            <person name="Henrissat B."/>
            <person name="Hilden K."/>
            <person name="Kuo R."/>
            <person name="Labutti K."/>
            <person name="Lipzen A."/>
            <person name="Makela M.R."/>
            <person name="Sandor L."/>
            <person name="Spatafora J.W."/>
            <person name="Grigoriev I.V."/>
            <person name="Hibbett D.S."/>
        </authorList>
    </citation>
    <scope>NUCLEOTIDE SEQUENCE [LARGE SCALE GENOMIC DNA]</scope>
    <source>
        <strain evidence="1 2">3A-2</strain>
    </source>
</reference>
<dbReference type="EMBL" id="KV722336">
    <property type="protein sequence ID" value="OCH95341.1"/>
    <property type="molecule type" value="Genomic_DNA"/>
</dbReference>
<gene>
    <name evidence="1" type="ORF">OBBRIDRAFT_700558</name>
</gene>
<dbReference type="PANTHER" id="PTHR39218">
    <property type="entry name" value="OXIDOREDUCTASE 14 KDA SUBUNIT, PUTATIVE (AFU_ORTHOLOGUE AFUA_1G12110)-RELATED"/>
    <property type="match status" value="1"/>
</dbReference>
<dbReference type="PANTHER" id="PTHR39218:SF1">
    <property type="entry name" value="OXIDOREDUCTASE 14 KDA SUBUNIT, PUTATIVE (AFU_ORTHOLOGUE AFUA_1G12110)-RELATED"/>
    <property type="match status" value="1"/>
</dbReference>